<keyword evidence="4" id="KW-0460">Magnesium</keyword>
<sequence length="214" mass="24188">MQNYEGYLFDMDGTLVNSEPLKAKAIAMTCLEFNVKIKAEIYKEVMGQSWQAVLEYIFSHAKISKVPESFNPCFEKNYKTLLRAELKLNNGAKKLLNDVKKNEKKCALVTSASQWMVDTVLSLINLEDVFDVIITNEQVTNLKPHPEAYQLALKKLAITSKQAIIFEDSRSGVIAAQASGCEVIGFLHNYNQKHNLVELVPCIDSFNNYSLTDR</sequence>
<dbReference type="RefSeq" id="WP_054553974.1">
    <property type="nucleotide sequence ID" value="NZ_LJTC01000011.1"/>
</dbReference>
<dbReference type="NCBIfam" id="TIGR01509">
    <property type="entry name" value="HAD-SF-IA-v3"/>
    <property type="match status" value="1"/>
</dbReference>
<gene>
    <name evidence="6" type="ORF">AOG27_15795</name>
</gene>
<reference evidence="6 7" key="1">
    <citation type="submission" date="2015-09" db="EMBL/GenBank/DDBJ databases">
        <title>Draft Genome Sequence of Pseudoalteromonas lipolytica UCD-48B.</title>
        <authorList>
            <person name="Krusor M."/>
            <person name="Coil D.A."/>
            <person name="Lang J.M."/>
            <person name="Eisen J.A."/>
            <person name="Alexiev A."/>
        </authorList>
    </citation>
    <scope>NUCLEOTIDE SEQUENCE [LARGE SCALE GENOMIC DNA]</scope>
    <source>
        <strain evidence="6 7">UCD-48B</strain>
    </source>
</reference>
<dbReference type="GO" id="GO:0003824">
    <property type="term" value="F:catalytic activity"/>
    <property type="evidence" value="ECO:0007669"/>
    <property type="project" value="UniProtKB-ARBA"/>
</dbReference>
<dbReference type="CDD" id="cd07505">
    <property type="entry name" value="HAD_BPGM-like"/>
    <property type="match status" value="1"/>
</dbReference>
<dbReference type="PANTHER" id="PTHR46193:SF18">
    <property type="entry name" value="HEXITOL PHOSPHATASE B"/>
    <property type="match status" value="1"/>
</dbReference>
<organism evidence="6 7">
    <name type="scientific">Pseudoalteromonas lipolytica</name>
    <dbReference type="NCBI Taxonomy" id="570156"/>
    <lineage>
        <taxon>Bacteria</taxon>
        <taxon>Pseudomonadati</taxon>
        <taxon>Pseudomonadota</taxon>
        <taxon>Gammaproteobacteria</taxon>
        <taxon>Alteromonadales</taxon>
        <taxon>Pseudoalteromonadaceae</taxon>
        <taxon>Pseudoalteromonas</taxon>
    </lineage>
</organism>
<dbReference type="Gene3D" id="3.40.50.1000">
    <property type="entry name" value="HAD superfamily/HAD-like"/>
    <property type="match status" value="1"/>
</dbReference>
<dbReference type="STRING" id="570156.AOG27_15795"/>
<evidence type="ECO:0000256" key="1">
    <source>
        <dbReference type="ARBA" id="ARBA00001946"/>
    </source>
</evidence>
<evidence type="ECO:0000256" key="2">
    <source>
        <dbReference type="ARBA" id="ARBA00006171"/>
    </source>
</evidence>
<comment type="caution">
    <text evidence="6">The sequence shown here is derived from an EMBL/GenBank/DDBJ whole genome shotgun (WGS) entry which is preliminary data.</text>
</comment>
<comment type="cofactor">
    <cofactor evidence="1">
        <name>Mg(2+)</name>
        <dbReference type="ChEBI" id="CHEBI:18420"/>
    </cofactor>
</comment>
<evidence type="ECO:0000256" key="4">
    <source>
        <dbReference type="ARBA" id="ARBA00022842"/>
    </source>
</evidence>
<dbReference type="InterPro" id="IPR006439">
    <property type="entry name" value="HAD-SF_hydro_IA"/>
</dbReference>
<evidence type="ECO:0000256" key="3">
    <source>
        <dbReference type="ARBA" id="ARBA00022723"/>
    </source>
</evidence>
<dbReference type="PATRIC" id="fig|570156.3.peg.1079"/>
<protein>
    <recommendedName>
        <fullName evidence="8">Haloacid dehalogenase superfamily, subfamily IA, variant 3 with third motif having DD or ED</fullName>
    </recommendedName>
</protein>
<evidence type="ECO:0000313" key="6">
    <source>
        <dbReference type="EMBL" id="KPM82451.1"/>
    </source>
</evidence>
<dbReference type="Proteomes" id="UP000050378">
    <property type="component" value="Unassembled WGS sequence"/>
</dbReference>
<dbReference type="SFLD" id="SFLDG01135">
    <property type="entry name" value="C1.5.6:_HAD__Beta-PGM__Phospha"/>
    <property type="match status" value="1"/>
</dbReference>
<dbReference type="InterPro" id="IPR051600">
    <property type="entry name" value="Beta-PGM-like"/>
</dbReference>
<comment type="similarity">
    <text evidence="2">Belongs to the HAD-like hydrolase superfamily. CbbY/CbbZ/Gph/YieH family.</text>
</comment>
<dbReference type="SUPFAM" id="SSF56784">
    <property type="entry name" value="HAD-like"/>
    <property type="match status" value="1"/>
</dbReference>
<dbReference type="SFLD" id="SFLDS00003">
    <property type="entry name" value="Haloacid_Dehalogenase"/>
    <property type="match status" value="1"/>
</dbReference>
<name>A0A0P7E5H2_9GAMM</name>
<evidence type="ECO:0000256" key="5">
    <source>
        <dbReference type="ARBA" id="ARBA00023277"/>
    </source>
</evidence>
<dbReference type="SFLD" id="SFLDG01129">
    <property type="entry name" value="C1.5:_HAD__Beta-PGM__Phosphata"/>
    <property type="match status" value="1"/>
</dbReference>
<dbReference type="OrthoDB" id="9800058at2"/>
<evidence type="ECO:0000313" key="7">
    <source>
        <dbReference type="Proteomes" id="UP000050378"/>
    </source>
</evidence>
<proteinExistence type="inferred from homology"/>
<accession>A0A0P7E5H2</accession>
<dbReference type="InterPro" id="IPR036412">
    <property type="entry name" value="HAD-like_sf"/>
</dbReference>
<dbReference type="AlphaFoldDB" id="A0A0P7E5H2"/>
<dbReference type="Pfam" id="PF13419">
    <property type="entry name" value="HAD_2"/>
    <property type="match status" value="1"/>
</dbReference>
<evidence type="ECO:0008006" key="8">
    <source>
        <dbReference type="Google" id="ProtNLM"/>
    </source>
</evidence>
<dbReference type="Gene3D" id="1.10.150.240">
    <property type="entry name" value="Putative phosphatase, domain 2"/>
    <property type="match status" value="1"/>
</dbReference>
<dbReference type="InterPro" id="IPR023198">
    <property type="entry name" value="PGP-like_dom2"/>
</dbReference>
<keyword evidence="3" id="KW-0479">Metal-binding</keyword>
<dbReference type="EMBL" id="LJTC01000011">
    <property type="protein sequence ID" value="KPM82451.1"/>
    <property type="molecule type" value="Genomic_DNA"/>
</dbReference>
<dbReference type="PRINTS" id="PR00413">
    <property type="entry name" value="HADHALOGNASE"/>
</dbReference>
<dbReference type="InterPro" id="IPR041492">
    <property type="entry name" value="HAD_2"/>
</dbReference>
<dbReference type="PANTHER" id="PTHR46193">
    <property type="entry name" value="6-PHOSPHOGLUCONATE PHOSPHATASE"/>
    <property type="match status" value="1"/>
</dbReference>
<dbReference type="GO" id="GO:0046872">
    <property type="term" value="F:metal ion binding"/>
    <property type="evidence" value="ECO:0007669"/>
    <property type="project" value="UniProtKB-KW"/>
</dbReference>
<dbReference type="InterPro" id="IPR023214">
    <property type="entry name" value="HAD_sf"/>
</dbReference>
<keyword evidence="5" id="KW-0119">Carbohydrate metabolism</keyword>